<accession>A0A5C2RZR7</accession>
<dbReference type="Proteomes" id="UP000313359">
    <property type="component" value="Unassembled WGS sequence"/>
</dbReference>
<sequence>MSSQPQEPISTAEVYSQPETVRHLQATVRYVSQYSSRSKQVPFGVDILGHPSDTEDEDAKYLGISAIHYLLQENQLIFLDNDPAYEKELREALFSLALPLCPSSPQDQAAVCSVSASMPPHAAPFYHHNVGGYIPPPPPPPASFNQPAKRGRPRKGTSARAPRRSGTTSTVRRPTTTGGDHAPQQRFAPYYVPQTAAAGQMQLQTATDPAASVPGHNLPPTQACHYGVWPVDRPY</sequence>
<evidence type="ECO:0000256" key="1">
    <source>
        <dbReference type="SAM" id="MobiDB-lite"/>
    </source>
</evidence>
<dbReference type="EMBL" id="ML122287">
    <property type="protein sequence ID" value="RPD56596.1"/>
    <property type="molecule type" value="Genomic_DNA"/>
</dbReference>
<feature type="compositionally biased region" description="Basic residues" evidence="1">
    <location>
        <begin position="149"/>
        <end position="163"/>
    </location>
</feature>
<gene>
    <name evidence="2" type="ORF">L227DRAFT_634045</name>
</gene>
<evidence type="ECO:0000313" key="2">
    <source>
        <dbReference type="EMBL" id="RPD56596.1"/>
    </source>
</evidence>
<organism evidence="2 3">
    <name type="scientific">Lentinus tigrinus ALCF2SS1-6</name>
    <dbReference type="NCBI Taxonomy" id="1328759"/>
    <lineage>
        <taxon>Eukaryota</taxon>
        <taxon>Fungi</taxon>
        <taxon>Dikarya</taxon>
        <taxon>Basidiomycota</taxon>
        <taxon>Agaricomycotina</taxon>
        <taxon>Agaricomycetes</taxon>
        <taxon>Polyporales</taxon>
        <taxon>Polyporaceae</taxon>
        <taxon>Lentinus</taxon>
    </lineage>
</organism>
<feature type="region of interest" description="Disordered" evidence="1">
    <location>
        <begin position="132"/>
        <end position="186"/>
    </location>
</feature>
<reference evidence="2" key="1">
    <citation type="journal article" date="2018" name="Genome Biol. Evol.">
        <title>Genomics and development of Lentinus tigrinus, a white-rot wood-decaying mushroom with dimorphic fruiting bodies.</title>
        <authorList>
            <person name="Wu B."/>
            <person name="Xu Z."/>
            <person name="Knudson A."/>
            <person name="Carlson A."/>
            <person name="Chen N."/>
            <person name="Kovaka S."/>
            <person name="LaButti K."/>
            <person name="Lipzen A."/>
            <person name="Pennachio C."/>
            <person name="Riley R."/>
            <person name="Schakwitz W."/>
            <person name="Umezawa K."/>
            <person name="Ohm R.A."/>
            <person name="Grigoriev I.V."/>
            <person name="Nagy L.G."/>
            <person name="Gibbons J."/>
            <person name="Hibbett D."/>
        </authorList>
    </citation>
    <scope>NUCLEOTIDE SEQUENCE [LARGE SCALE GENOMIC DNA]</scope>
    <source>
        <strain evidence="2">ALCF2SS1-6</strain>
    </source>
</reference>
<dbReference type="AlphaFoldDB" id="A0A5C2RZR7"/>
<keyword evidence="3" id="KW-1185">Reference proteome</keyword>
<name>A0A5C2RZR7_9APHY</name>
<proteinExistence type="predicted"/>
<protein>
    <submittedName>
        <fullName evidence="2">Uncharacterized protein</fullName>
    </submittedName>
</protein>
<feature type="compositionally biased region" description="Low complexity" evidence="1">
    <location>
        <begin position="164"/>
        <end position="179"/>
    </location>
</feature>
<evidence type="ECO:0000313" key="3">
    <source>
        <dbReference type="Proteomes" id="UP000313359"/>
    </source>
</evidence>